<gene>
    <name evidence="2" type="ORF">SAMN04488511_108236</name>
</gene>
<dbReference type="GO" id="GO:0015562">
    <property type="term" value="F:efflux transmembrane transporter activity"/>
    <property type="evidence" value="ECO:0007669"/>
    <property type="project" value="InterPro"/>
</dbReference>
<reference evidence="3" key="1">
    <citation type="submission" date="2016-10" db="EMBL/GenBank/DDBJ databases">
        <authorList>
            <person name="Varghese N."/>
            <person name="Submissions S."/>
        </authorList>
    </citation>
    <scope>NUCLEOTIDE SEQUENCE [LARGE SCALE GENOMIC DNA]</scope>
    <source>
        <strain evidence="3">DSM 18130</strain>
    </source>
</reference>
<keyword evidence="3" id="KW-1185">Reference proteome</keyword>
<dbReference type="PANTHER" id="PTHR30203">
    <property type="entry name" value="OUTER MEMBRANE CATION EFFLUX PROTEIN"/>
    <property type="match status" value="1"/>
</dbReference>
<dbReference type="EMBL" id="FOJM01000008">
    <property type="protein sequence ID" value="SFA49864.1"/>
    <property type="molecule type" value="Genomic_DNA"/>
</dbReference>
<dbReference type="InterPro" id="IPR003423">
    <property type="entry name" value="OMP_efflux"/>
</dbReference>
<sequence>MVSLLIITQLKLQKVMKRLSSLVLLLMLAGLVQFARAQDTLKLSHQEFIAVVKKYHPLAFRYRLQNQIAKAEVQGARGNFDPVLAAKNGLKTINGTEYYKESTVELDIPTWYGISFNGSYNYLEGQKLNNSQTPGGLYQFGITLPLAKNLLYDKRRALLEQARFATQLTEAEQILLTNDLMLEAENTYWELVKAHEVLNLQNKAVKINEDRLSLIKKTYQYGEKAAIDTTEALSQLQSFQVKQKDAYLEFVKANQQLVLFLWQENQQPYDISQLIIPKESLTDNAAYQNYLSLIKEIDDLSLSNHASILMYSSKLNILESERRLKFQSLLPKIDLTYNFLNKENYASNFLPLFQNNYQYGLKLEIPIFLRQARADYRIAKFKIRQNQLDTDYKKQEINTKINSYKYLVVNYNQQISLAFQNTSNYQRLLQAEQTKYNNGESSLFLINARETKLIEVQEKLLELRLKFLRGYNQLKWTKENFRM</sequence>
<dbReference type="SUPFAM" id="SSF56954">
    <property type="entry name" value="Outer membrane efflux proteins (OEP)"/>
    <property type="match status" value="1"/>
</dbReference>
<dbReference type="InterPro" id="IPR010131">
    <property type="entry name" value="MdtP/NodT-like"/>
</dbReference>
<dbReference type="Proteomes" id="UP000198836">
    <property type="component" value="Unassembled WGS sequence"/>
</dbReference>
<comment type="similarity">
    <text evidence="1">Belongs to the outer membrane factor (OMF) (TC 1.B.17) family.</text>
</comment>
<dbReference type="STRING" id="332999.SAMN04488511_108236"/>
<accession>A0A1I0TDJ3</accession>
<dbReference type="AlphaFoldDB" id="A0A1I0TDJ3"/>
<evidence type="ECO:0000313" key="3">
    <source>
        <dbReference type="Proteomes" id="UP000198836"/>
    </source>
</evidence>
<name>A0A1I0TDJ3_9SPHI</name>
<proteinExistence type="inferred from homology"/>
<evidence type="ECO:0000256" key="1">
    <source>
        <dbReference type="ARBA" id="ARBA00007613"/>
    </source>
</evidence>
<dbReference type="Pfam" id="PF02321">
    <property type="entry name" value="OEP"/>
    <property type="match status" value="1"/>
</dbReference>
<dbReference type="Gene3D" id="1.20.1600.10">
    <property type="entry name" value="Outer membrane efflux proteins (OEP)"/>
    <property type="match status" value="1"/>
</dbReference>
<protein>
    <submittedName>
        <fullName evidence="2">Outer membrane protein TolC</fullName>
    </submittedName>
</protein>
<organism evidence="2 3">
    <name type="scientific">Pedobacter suwonensis</name>
    <dbReference type="NCBI Taxonomy" id="332999"/>
    <lineage>
        <taxon>Bacteria</taxon>
        <taxon>Pseudomonadati</taxon>
        <taxon>Bacteroidota</taxon>
        <taxon>Sphingobacteriia</taxon>
        <taxon>Sphingobacteriales</taxon>
        <taxon>Sphingobacteriaceae</taxon>
        <taxon>Pedobacter</taxon>
    </lineage>
</organism>
<evidence type="ECO:0000313" key="2">
    <source>
        <dbReference type="EMBL" id="SFA49864.1"/>
    </source>
</evidence>
<dbReference type="PANTHER" id="PTHR30203:SF24">
    <property type="entry name" value="BLR4935 PROTEIN"/>
    <property type="match status" value="1"/>
</dbReference>